<evidence type="ECO:0008006" key="4">
    <source>
        <dbReference type="Google" id="ProtNLM"/>
    </source>
</evidence>
<protein>
    <recommendedName>
        <fullName evidence="4">DUF3649 domain-containing protein</fullName>
    </recommendedName>
</protein>
<evidence type="ECO:0000256" key="1">
    <source>
        <dbReference type="SAM" id="Phobius"/>
    </source>
</evidence>
<comment type="caution">
    <text evidence="2">The sequence shown here is derived from an EMBL/GenBank/DDBJ whole genome shotgun (WGS) entry which is preliminary data.</text>
</comment>
<evidence type="ECO:0000313" key="3">
    <source>
        <dbReference type="Proteomes" id="UP000256373"/>
    </source>
</evidence>
<keyword evidence="1" id="KW-0472">Membrane</keyword>
<gene>
    <name evidence="2" type="ORF">DSL64_19310</name>
</gene>
<keyword evidence="3" id="KW-1185">Reference proteome</keyword>
<feature type="transmembrane region" description="Helical" evidence="1">
    <location>
        <begin position="20"/>
        <end position="40"/>
    </location>
</feature>
<proteinExistence type="predicted"/>
<dbReference type="OrthoDB" id="711014at2"/>
<evidence type="ECO:0000313" key="2">
    <source>
        <dbReference type="EMBL" id="REA58821.1"/>
    </source>
</evidence>
<dbReference type="AlphaFoldDB" id="A0A3D8Y7H9"/>
<dbReference type="EMBL" id="QNUL01000018">
    <property type="protein sequence ID" value="REA58821.1"/>
    <property type="molecule type" value="Genomic_DNA"/>
</dbReference>
<accession>A0A3D8Y7H9</accession>
<feature type="transmembrane region" description="Helical" evidence="1">
    <location>
        <begin position="72"/>
        <end position="92"/>
    </location>
</feature>
<reference evidence="2 3" key="1">
    <citation type="submission" date="2018-07" db="EMBL/GenBank/DDBJ databases">
        <title>Dyadobacter roseus sp. nov., isolated from rose rhizosphere soil.</title>
        <authorList>
            <person name="Chen L."/>
        </authorList>
    </citation>
    <scope>NUCLEOTIDE SEQUENCE [LARGE SCALE GENOMIC DNA]</scope>
    <source>
        <strain evidence="2 3">RS19</strain>
    </source>
</reference>
<feature type="transmembrane region" description="Helical" evidence="1">
    <location>
        <begin position="46"/>
        <end position="67"/>
    </location>
</feature>
<keyword evidence="1" id="KW-0812">Transmembrane</keyword>
<sequence length="93" mass="10300">MPAKKEYLTTKGQRALKITAGLIGGYFLAITFQMMIATMLPYQTAVILTGAFSVFIMWVALMVLAFLARNGWVIWGIYLAGIAICGFVIYLLK</sequence>
<dbReference type="Proteomes" id="UP000256373">
    <property type="component" value="Unassembled WGS sequence"/>
</dbReference>
<keyword evidence="1" id="KW-1133">Transmembrane helix</keyword>
<dbReference type="RefSeq" id="WP_115832573.1">
    <property type="nucleotide sequence ID" value="NZ_QNUL01000018.1"/>
</dbReference>
<name>A0A3D8Y7H9_9BACT</name>
<organism evidence="2 3">
    <name type="scientific">Dyadobacter luteus</name>
    <dbReference type="NCBI Taxonomy" id="2259619"/>
    <lineage>
        <taxon>Bacteria</taxon>
        <taxon>Pseudomonadati</taxon>
        <taxon>Bacteroidota</taxon>
        <taxon>Cytophagia</taxon>
        <taxon>Cytophagales</taxon>
        <taxon>Spirosomataceae</taxon>
        <taxon>Dyadobacter</taxon>
    </lineage>
</organism>